<evidence type="ECO:0000256" key="2">
    <source>
        <dbReference type="ARBA" id="ARBA00006171"/>
    </source>
</evidence>
<gene>
    <name evidence="5" type="ORF">HELGO_WM52114</name>
</gene>
<dbReference type="InterPro" id="IPR023198">
    <property type="entry name" value="PGP-like_dom2"/>
</dbReference>
<proteinExistence type="inferred from homology"/>
<dbReference type="SFLD" id="SFLDG01129">
    <property type="entry name" value="C1.5:_HAD__Beta-PGM__Phosphata"/>
    <property type="match status" value="1"/>
</dbReference>
<dbReference type="Gene3D" id="3.40.50.1000">
    <property type="entry name" value="HAD superfamily/HAD-like"/>
    <property type="match status" value="1"/>
</dbReference>
<evidence type="ECO:0000256" key="3">
    <source>
        <dbReference type="ARBA" id="ARBA00022723"/>
    </source>
</evidence>
<dbReference type="Gene3D" id="1.10.150.240">
    <property type="entry name" value="Putative phosphatase, domain 2"/>
    <property type="match status" value="1"/>
</dbReference>
<keyword evidence="3" id="KW-0479">Metal-binding</keyword>
<keyword evidence="4" id="KW-0460">Magnesium</keyword>
<name>A0A6S6UK03_9GAMM</name>
<dbReference type="InterPro" id="IPR036412">
    <property type="entry name" value="HAD-like_sf"/>
</dbReference>
<comment type="similarity">
    <text evidence="2">Belongs to the HAD-like hydrolase superfamily. CbbY/CbbZ/Gph/YieH family.</text>
</comment>
<reference evidence="5" key="1">
    <citation type="submission" date="2020-01" db="EMBL/GenBank/DDBJ databases">
        <authorList>
            <person name="Meier V. D."/>
            <person name="Meier V D."/>
        </authorList>
    </citation>
    <scope>NUCLEOTIDE SEQUENCE</scope>
    <source>
        <strain evidence="5">HLG_WM_MAG_09</strain>
    </source>
</reference>
<sequence length="210" mass="23020">MKFVIFDMDGTLVDSELCSAQALCDVWPEIPMTAEAMNNEYRGVRFAAKLAILSERFDMEIPEGTEQKLRDREVVLGETMITVNPGVVTVLSTLVERGINFCIASNAPTHKTMRNAGRCGIDGYLENRAVYSAHDLKAWKPSPEMFLHAANTEGVTSEQCLVVEDSKAGIKAGIAAGMTVVAYDSHGDLTSIQNDLVKPISDFEKVLDFL</sequence>
<dbReference type="SFLD" id="SFLDS00003">
    <property type="entry name" value="Haloacid_Dehalogenase"/>
    <property type="match status" value="1"/>
</dbReference>
<dbReference type="EMBL" id="CACVAT010000489">
    <property type="protein sequence ID" value="CAA6828990.1"/>
    <property type="molecule type" value="Genomic_DNA"/>
</dbReference>
<dbReference type="InterPro" id="IPR006439">
    <property type="entry name" value="HAD-SF_hydro_IA"/>
</dbReference>
<dbReference type="Pfam" id="PF00702">
    <property type="entry name" value="Hydrolase"/>
    <property type="match status" value="1"/>
</dbReference>
<dbReference type="PANTHER" id="PTHR46193">
    <property type="entry name" value="6-PHOSPHOGLUCONATE PHOSPHATASE"/>
    <property type="match status" value="1"/>
</dbReference>
<dbReference type="AlphaFoldDB" id="A0A6S6UK03"/>
<dbReference type="GO" id="GO:0046872">
    <property type="term" value="F:metal ion binding"/>
    <property type="evidence" value="ECO:0007669"/>
    <property type="project" value="UniProtKB-KW"/>
</dbReference>
<evidence type="ECO:0000256" key="1">
    <source>
        <dbReference type="ARBA" id="ARBA00001946"/>
    </source>
</evidence>
<organism evidence="5">
    <name type="scientific">uncultured Thiotrichaceae bacterium</name>
    <dbReference type="NCBI Taxonomy" id="298394"/>
    <lineage>
        <taxon>Bacteria</taxon>
        <taxon>Pseudomonadati</taxon>
        <taxon>Pseudomonadota</taxon>
        <taxon>Gammaproteobacteria</taxon>
        <taxon>Thiotrichales</taxon>
        <taxon>Thiotrichaceae</taxon>
        <taxon>environmental samples</taxon>
    </lineage>
</organism>
<dbReference type="PANTHER" id="PTHR46193:SF10">
    <property type="entry name" value="6-PHOSPHOGLUCONATE PHOSPHATASE"/>
    <property type="match status" value="1"/>
</dbReference>
<protein>
    <submittedName>
        <fullName evidence="5">Haloacid dehalogenase</fullName>
    </submittedName>
</protein>
<dbReference type="InterPro" id="IPR051600">
    <property type="entry name" value="Beta-PGM-like"/>
</dbReference>
<dbReference type="GO" id="GO:0003824">
    <property type="term" value="F:catalytic activity"/>
    <property type="evidence" value="ECO:0007669"/>
    <property type="project" value="UniProtKB-ARBA"/>
</dbReference>
<dbReference type="SUPFAM" id="SSF56784">
    <property type="entry name" value="HAD-like"/>
    <property type="match status" value="1"/>
</dbReference>
<dbReference type="InterPro" id="IPR023214">
    <property type="entry name" value="HAD_sf"/>
</dbReference>
<accession>A0A6S6UK03</accession>
<dbReference type="NCBIfam" id="TIGR01509">
    <property type="entry name" value="HAD-SF-IA-v3"/>
    <property type="match status" value="1"/>
</dbReference>
<comment type="cofactor">
    <cofactor evidence="1">
        <name>Mg(2+)</name>
        <dbReference type="ChEBI" id="CHEBI:18420"/>
    </cofactor>
</comment>
<evidence type="ECO:0000256" key="4">
    <source>
        <dbReference type="ARBA" id="ARBA00022842"/>
    </source>
</evidence>
<evidence type="ECO:0000313" key="5">
    <source>
        <dbReference type="EMBL" id="CAA6828990.1"/>
    </source>
</evidence>
<dbReference type="SFLD" id="SFLDG01135">
    <property type="entry name" value="C1.5.6:_HAD__Beta-PGM__Phospha"/>
    <property type="match status" value="1"/>
</dbReference>